<dbReference type="AlphaFoldDB" id="A0A834IKJ7"/>
<evidence type="ECO:0000313" key="2">
    <source>
        <dbReference type="Proteomes" id="UP000625711"/>
    </source>
</evidence>
<dbReference type="Proteomes" id="UP000625711">
    <property type="component" value="Unassembled WGS sequence"/>
</dbReference>
<sequence length="90" mass="9938">MCVCVCYVQERRQPIGLGGEGGRGVEEQEEEEGRCFVFHGKGSRRRALRFKGFESDGGGGRWVRDAGRGRAAVGVRASDVMRVYETGEKL</sequence>
<name>A0A834IKJ7_RHYFE</name>
<gene>
    <name evidence="1" type="ORF">GWI33_007301</name>
</gene>
<reference evidence="1" key="1">
    <citation type="submission" date="2020-08" db="EMBL/GenBank/DDBJ databases">
        <title>Genome sequencing and assembly of the red palm weevil Rhynchophorus ferrugineus.</title>
        <authorList>
            <person name="Dias G.B."/>
            <person name="Bergman C.M."/>
            <person name="Manee M."/>
        </authorList>
    </citation>
    <scope>NUCLEOTIDE SEQUENCE</scope>
    <source>
        <strain evidence="1">AA-2017</strain>
        <tissue evidence="1">Whole larva</tissue>
    </source>
</reference>
<proteinExistence type="predicted"/>
<dbReference type="EMBL" id="JAACXV010000364">
    <property type="protein sequence ID" value="KAF7279415.1"/>
    <property type="molecule type" value="Genomic_DNA"/>
</dbReference>
<accession>A0A834IKJ7</accession>
<evidence type="ECO:0000313" key="1">
    <source>
        <dbReference type="EMBL" id="KAF7279415.1"/>
    </source>
</evidence>
<comment type="caution">
    <text evidence="1">The sequence shown here is derived from an EMBL/GenBank/DDBJ whole genome shotgun (WGS) entry which is preliminary data.</text>
</comment>
<organism evidence="1 2">
    <name type="scientific">Rhynchophorus ferrugineus</name>
    <name type="common">Red palm weevil</name>
    <name type="synonym">Curculio ferrugineus</name>
    <dbReference type="NCBI Taxonomy" id="354439"/>
    <lineage>
        <taxon>Eukaryota</taxon>
        <taxon>Metazoa</taxon>
        <taxon>Ecdysozoa</taxon>
        <taxon>Arthropoda</taxon>
        <taxon>Hexapoda</taxon>
        <taxon>Insecta</taxon>
        <taxon>Pterygota</taxon>
        <taxon>Neoptera</taxon>
        <taxon>Endopterygota</taxon>
        <taxon>Coleoptera</taxon>
        <taxon>Polyphaga</taxon>
        <taxon>Cucujiformia</taxon>
        <taxon>Curculionidae</taxon>
        <taxon>Dryophthorinae</taxon>
        <taxon>Rhynchophorus</taxon>
    </lineage>
</organism>
<protein>
    <submittedName>
        <fullName evidence="1">Uncharacterized protein</fullName>
    </submittedName>
</protein>
<keyword evidence="2" id="KW-1185">Reference proteome</keyword>